<gene>
    <name evidence="4" type="ORF">GM418_24730</name>
</gene>
<sequence length="245" mass="27277">MIIASAQTRPTRFDINKNLLAHYRLIELAARNGADLLLFPELSISGYERERAGEFAFEPNDKRLDKLRRLSAKNQIVVVAGAPVLMANNLYIGAFVIQPDETISVYTKQFLHGEENNYFAASADHNPQIKIEDEQFSLAICADINNPQHPENAKKMGATIYMAGIFFEPHEMTKAHLILSGYAKTQSINVLMSNFAGCPYGLSGGGESAFWNKKGELVASLNGSEQGILFIEKKGENWKEKIIPR</sequence>
<evidence type="ECO:0000256" key="1">
    <source>
        <dbReference type="ARBA" id="ARBA00022801"/>
    </source>
</evidence>
<dbReference type="InterPro" id="IPR003010">
    <property type="entry name" value="C-N_Hydrolase"/>
</dbReference>
<keyword evidence="2" id="KW-1133">Transmembrane helix</keyword>
<proteinExistence type="predicted"/>
<evidence type="ECO:0000256" key="2">
    <source>
        <dbReference type="SAM" id="Phobius"/>
    </source>
</evidence>
<dbReference type="Proteomes" id="UP000428260">
    <property type="component" value="Chromosome"/>
</dbReference>
<dbReference type="InterPro" id="IPR050345">
    <property type="entry name" value="Aliph_Amidase/BUP"/>
</dbReference>
<dbReference type="GO" id="GO:0050126">
    <property type="term" value="F:N-carbamoylputrescine amidase activity"/>
    <property type="evidence" value="ECO:0007669"/>
    <property type="project" value="TreeGrafter"/>
</dbReference>
<protein>
    <submittedName>
        <fullName evidence="4">Carbon-nitrogen hydrolase family protein</fullName>
    </submittedName>
</protein>
<organism evidence="4 5">
    <name type="scientific">Maribellus comscasis</name>
    <dbReference type="NCBI Taxonomy" id="2681766"/>
    <lineage>
        <taxon>Bacteria</taxon>
        <taxon>Pseudomonadati</taxon>
        <taxon>Bacteroidota</taxon>
        <taxon>Bacteroidia</taxon>
        <taxon>Marinilabiliales</taxon>
        <taxon>Prolixibacteraceae</taxon>
        <taxon>Maribellus</taxon>
    </lineage>
</organism>
<dbReference type="CDD" id="cd07197">
    <property type="entry name" value="nitrilase"/>
    <property type="match status" value="1"/>
</dbReference>
<keyword evidence="1 4" id="KW-0378">Hydrolase</keyword>
<dbReference type="RefSeq" id="WP_158869940.1">
    <property type="nucleotide sequence ID" value="NZ_CP046401.1"/>
</dbReference>
<feature type="domain" description="CN hydrolase" evidence="3">
    <location>
        <begin position="1"/>
        <end position="235"/>
    </location>
</feature>
<dbReference type="GO" id="GO:0033388">
    <property type="term" value="P:putrescine biosynthetic process from arginine"/>
    <property type="evidence" value="ECO:0007669"/>
    <property type="project" value="TreeGrafter"/>
</dbReference>
<dbReference type="InterPro" id="IPR036526">
    <property type="entry name" value="C-N_Hydrolase_sf"/>
</dbReference>
<evidence type="ECO:0000313" key="5">
    <source>
        <dbReference type="Proteomes" id="UP000428260"/>
    </source>
</evidence>
<dbReference type="KEGG" id="mcos:GM418_24730"/>
<dbReference type="Gene3D" id="3.60.110.10">
    <property type="entry name" value="Carbon-nitrogen hydrolase"/>
    <property type="match status" value="1"/>
</dbReference>
<dbReference type="EMBL" id="CP046401">
    <property type="protein sequence ID" value="QGY46744.1"/>
    <property type="molecule type" value="Genomic_DNA"/>
</dbReference>
<keyword evidence="2" id="KW-0472">Membrane</keyword>
<keyword evidence="2" id="KW-0812">Transmembrane</keyword>
<dbReference type="PANTHER" id="PTHR43674">
    <property type="entry name" value="NITRILASE C965.09-RELATED"/>
    <property type="match status" value="1"/>
</dbReference>
<reference evidence="4 5" key="1">
    <citation type="submission" date="2019-11" db="EMBL/GenBank/DDBJ databases">
        <authorList>
            <person name="Zheng R.K."/>
            <person name="Sun C.M."/>
        </authorList>
    </citation>
    <scope>NUCLEOTIDE SEQUENCE [LARGE SCALE GENOMIC DNA]</scope>
    <source>
        <strain evidence="4 5">WC007</strain>
    </source>
</reference>
<evidence type="ECO:0000313" key="4">
    <source>
        <dbReference type="EMBL" id="QGY46744.1"/>
    </source>
</evidence>
<name>A0A6I6K9H5_9BACT</name>
<evidence type="ECO:0000259" key="3">
    <source>
        <dbReference type="PROSITE" id="PS50263"/>
    </source>
</evidence>
<dbReference type="SUPFAM" id="SSF56317">
    <property type="entry name" value="Carbon-nitrogen hydrolase"/>
    <property type="match status" value="1"/>
</dbReference>
<dbReference type="PANTHER" id="PTHR43674:SF2">
    <property type="entry name" value="BETA-UREIDOPROPIONASE"/>
    <property type="match status" value="1"/>
</dbReference>
<accession>A0A6I6K9H5</accession>
<dbReference type="Pfam" id="PF00795">
    <property type="entry name" value="CN_hydrolase"/>
    <property type="match status" value="1"/>
</dbReference>
<dbReference type="PROSITE" id="PS50263">
    <property type="entry name" value="CN_HYDROLASE"/>
    <property type="match status" value="1"/>
</dbReference>
<dbReference type="AlphaFoldDB" id="A0A6I6K9H5"/>
<feature type="transmembrane region" description="Helical" evidence="2">
    <location>
        <begin position="76"/>
        <end position="97"/>
    </location>
</feature>
<keyword evidence="5" id="KW-1185">Reference proteome</keyword>